<accession>A0AAJ7TYB9</accession>
<comment type="subcellular location">
    <subcellularLocation>
        <location evidence="1">Cell membrane</location>
        <topology evidence="1">Single-pass type I membrane protein</topology>
    </subcellularLocation>
    <subcellularLocation>
        <location evidence="2">Membrane raft</location>
    </subcellularLocation>
</comment>
<organism evidence="20 21">
    <name type="scientific">Petromyzon marinus</name>
    <name type="common">Sea lamprey</name>
    <dbReference type="NCBI Taxonomy" id="7757"/>
    <lineage>
        <taxon>Eukaryota</taxon>
        <taxon>Metazoa</taxon>
        <taxon>Chordata</taxon>
        <taxon>Craniata</taxon>
        <taxon>Vertebrata</taxon>
        <taxon>Cyclostomata</taxon>
        <taxon>Hyperoartia</taxon>
        <taxon>Petromyzontiformes</taxon>
        <taxon>Petromyzontidae</taxon>
        <taxon>Petromyzon</taxon>
    </lineage>
</organism>
<evidence type="ECO:0000256" key="9">
    <source>
        <dbReference type="ARBA" id="ARBA00023139"/>
    </source>
</evidence>
<dbReference type="GO" id="GO:0006924">
    <property type="term" value="P:activation-induced cell death of T cells"/>
    <property type="evidence" value="ECO:0007669"/>
    <property type="project" value="TreeGrafter"/>
</dbReference>
<dbReference type="InterPro" id="IPR001368">
    <property type="entry name" value="TNFR/NGFR_Cys_rich_reg"/>
</dbReference>
<dbReference type="GO" id="GO:0043066">
    <property type="term" value="P:negative regulation of apoptotic process"/>
    <property type="evidence" value="ECO:0007669"/>
    <property type="project" value="TreeGrafter"/>
</dbReference>
<keyword evidence="17" id="KW-0812">Transmembrane</keyword>
<evidence type="ECO:0000256" key="7">
    <source>
        <dbReference type="ARBA" id="ARBA00022737"/>
    </source>
</evidence>
<feature type="domain" description="TNFR-Cys" evidence="19">
    <location>
        <begin position="80"/>
        <end position="122"/>
    </location>
</feature>
<dbReference type="InterPro" id="IPR008063">
    <property type="entry name" value="Fas_rcpt"/>
</dbReference>
<dbReference type="SUPFAM" id="SSF47986">
    <property type="entry name" value="DEATH domain"/>
    <property type="match status" value="1"/>
</dbReference>
<evidence type="ECO:0000256" key="5">
    <source>
        <dbReference type="ARBA" id="ARBA00022703"/>
    </source>
</evidence>
<dbReference type="PROSITE" id="PS50017">
    <property type="entry name" value="DEATH_DOMAIN"/>
    <property type="match status" value="1"/>
</dbReference>
<dbReference type="GO" id="GO:0005031">
    <property type="term" value="F:tumor necrosis factor receptor activity"/>
    <property type="evidence" value="ECO:0007669"/>
    <property type="project" value="TreeGrafter"/>
</dbReference>
<feature type="domain" description="Death" evidence="18">
    <location>
        <begin position="293"/>
        <end position="359"/>
    </location>
</feature>
<keyword evidence="17" id="KW-1133">Transmembrane helix</keyword>
<evidence type="ECO:0000259" key="18">
    <source>
        <dbReference type="PROSITE" id="PS50017"/>
    </source>
</evidence>
<protein>
    <recommendedName>
        <fullName evidence="3">Tumor necrosis factor receptor superfamily member 6</fullName>
    </recommendedName>
    <alternativeName>
        <fullName evidence="14">Apo-1 antigen</fullName>
    </alternativeName>
    <alternativeName>
        <fullName evidence="15">Apoptosis-mediating surface antigen FAS</fullName>
    </alternativeName>
    <alternativeName>
        <fullName evidence="13">FASLG receptor</fullName>
    </alternativeName>
</protein>
<dbReference type="SUPFAM" id="SSF57586">
    <property type="entry name" value="TNF receptor-like"/>
    <property type="match status" value="2"/>
</dbReference>
<dbReference type="PROSITE" id="PS00652">
    <property type="entry name" value="TNFR_NGFR_1"/>
    <property type="match status" value="2"/>
</dbReference>
<evidence type="ECO:0000256" key="12">
    <source>
        <dbReference type="ARBA" id="ARBA00023288"/>
    </source>
</evidence>
<keyword evidence="9" id="KW-0564">Palmitate</keyword>
<sequence>MERLNFSARCVRRRRHDSLYKMGFFLLLFAVVALAMVSRTSTCKQEIQYKFQDHCCPLCHIGSFKVRDCEASGKETVCDLCTPGTYMDEPNHSDRCMRCRECDAVAGFVVAKNCSNKLNTECRCRDGMYVNPHYSGICLHCHTCQQGHKTTQPCTPLTDTECAPCLDGEYSDGHNCLSCLRCEDQHLETEQPCRPNSNTQCKKHSNMLVIVVTVSLLCLFIVIIVVMCMKKKSPRSAFSDMWNWIVKLLGMSPRSLPPIPPSIPLLKPPNCNLIPGHFHYIIEDVPDAGFMPLMRHLGVANHKIEEIEYNHPHDRNEQKYQILSSWFNSKEFDVEWSVVLKGLQHMGDWESYNRLMKRLVQGSPSVSMTVVESAFLDN</sequence>
<feature type="repeat" description="TNFR-Cys" evidence="16">
    <location>
        <begin position="80"/>
        <end position="122"/>
    </location>
</feature>
<evidence type="ECO:0000256" key="13">
    <source>
        <dbReference type="ARBA" id="ARBA00030181"/>
    </source>
</evidence>
<dbReference type="Pfam" id="PF00020">
    <property type="entry name" value="TNFR_c6"/>
    <property type="match status" value="3"/>
</dbReference>
<keyword evidence="5" id="KW-0053">Apoptosis</keyword>
<dbReference type="GO" id="GO:0045121">
    <property type="term" value="C:membrane raft"/>
    <property type="evidence" value="ECO:0007669"/>
    <property type="project" value="UniProtKB-SubCell"/>
</dbReference>
<dbReference type="GO" id="GO:0005516">
    <property type="term" value="F:calmodulin binding"/>
    <property type="evidence" value="ECO:0007669"/>
    <property type="project" value="UniProtKB-KW"/>
</dbReference>
<keyword evidence="4" id="KW-1003">Cell membrane</keyword>
<feature type="repeat" description="TNFR-Cys" evidence="16">
    <location>
        <begin position="123"/>
        <end position="162"/>
    </location>
</feature>
<feature type="disulfide bond" evidence="16">
    <location>
        <begin position="144"/>
        <end position="162"/>
    </location>
</feature>
<dbReference type="PRINTS" id="PR01680">
    <property type="entry name" value="TNFACTORR6"/>
</dbReference>
<evidence type="ECO:0000256" key="11">
    <source>
        <dbReference type="ARBA" id="ARBA00023180"/>
    </source>
</evidence>
<dbReference type="PANTHER" id="PTHR46874:SF1">
    <property type="entry name" value="TUMOR NECROSIS FACTOR RECEPTOR SUPERFAMILY MEMBER 6"/>
    <property type="match status" value="1"/>
</dbReference>
<dbReference type="GO" id="GO:0006955">
    <property type="term" value="P:immune response"/>
    <property type="evidence" value="ECO:0007669"/>
    <property type="project" value="InterPro"/>
</dbReference>
<dbReference type="GO" id="GO:0031265">
    <property type="term" value="C:CD95 death-inducing signaling complex"/>
    <property type="evidence" value="ECO:0007669"/>
    <property type="project" value="TreeGrafter"/>
</dbReference>
<evidence type="ECO:0000259" key="19">
    <source>
        <dbReference type="PROSITE" id="PS50050"/>
    </source>
</evidence>
<feature type="transmembrane region" description="Helical" evidence="17">
    <location>
        <begin position="207"/>
        <end position="229"/>
    </location>
</feature>
<dbReference type="KEGG" id="pmrn:116950897"/>
<dbReference type="GO" id="GO:0097049">
    <property type="term" value="P:motor neuron apoptotic process"/>
    <property type="evidence" value="ECO:0007669"/>
    <property type="project" value="TreeGrafter"/>
</dbReference>
<feature type="repeat" description="TNFR-Cys" evidence="16">
    <location>
        <begin position="164"/>
        <end position="201"/>
    </location>
</feature>
<dbReference type="Gene3D" id="1.10.533.10">
    <property type="entry name" value="Death Domain, Fas"/>
    <property type="match status" value="1"/>
</dbReference>
<keyword evidence="12" id="KW-0449">Lipoprotein</keyword>
<reference evidence="21" key="1">
    <citation type="submission" date="2025-08" db="UniProtKB">
        <authorList>
            <consortium name="RefSeq"/>
        </authorList>
    </citation>
    <scope>IDENTIFICATION</scope>
    <source>
        <tissue evidence="21">Sperm</tissue>
    </source>
</reference>
<dbReference type="Gene3D" id="2.10.50.10">
    <property type="entry name" value="Tumor Necrosis Factor Receptor, subunit A, domain 2"/>
    <property type="match status" value="3"/>
</dbReference>
<dbReference type="GO" id="GO:0097527">
    <property type="term" value="P:necroptotic signaling pathway"/>
    <property type="evidence" value="ECO:0007669"/>
    <property type="project" value="TreeGrafter"/>
</dbReference>
<evidence type="ECO:0000256" key="4">
    <source>
        <dbReference type="ARBA" id="ARBA00022475"/>
    </source>
</evidence>
<keyword evidence="8" id="KW-0112">Calmodulin-binding</keyword>
<dbReference type="InterPro" id="IPR011029">
    <property type="entry name" value="DEATH-like_dom_sf"/>
</dbReference>
<evidence type="ECO:0000256" key="16">
    <source>
        <dbReference type="PROSITE-ProRule" id="PRU00206"/>
    </source>
</evidence>
<evidence type="ECO:0000256" key="6">
    <source>
        <dbReference type="ARBA" id="ARBA00022729"/>
    </source>
</evidence>
<dbReference type="PROSITE" id="PS50050">
    <property type="entry name" value="TNFR_NGFR_2"/>
    <property type="match status" value="3"/>
</dbReference>
<evidence type="ECO:0000256" key="3">
    <source>
        <dbReference type="ARBA" id="ARBA00015761"/>
    </source>
</evidence>
<dbReference type="PANTHER" id="PTHR46874">
    <property type="entry name" value="TUMOR NECROSIS FACTOR RECEPTOR SUPERFAMILY MEMBER 6"/>
    <property type="match status" value="1"/>
</dbReference>
<keyword evidence="7" id="KW-0677">Repeat</keyword>
<dbReference type="GO" id="GO:0009897">
    <property type="term" value="C:external side of plasma membrane"/>
    <property type="evidence" value="ECO:0007669"/>
    <property type="project" value="TreeGrafter"/>
</dbReference>
<dbReference type="GeneID" id="116950897"/>
<dbReference type="GO" id="GO:0097192">
    <property type="term" value="P:extrinsic apoptotic signaling pathway in absence of ligand"/>
    <property type="evidence" value="ECO:0007669"/>
    <property type="project" value="TreeGrafter"/>
</dbReference>
<comment type="caution">
    <text evidence="16">Lacks conserved residue(s) required for the propagation of feature annotation.</text>
</comment>
<keyword evidence="11" id="KW-0325">Glycoprotein</keyword>
<evidence type="ECO:0000256" key="17">
    <source>
        <dbReference type="SAM" id="Phobius"/>
    </source>
</evidence>
<name>A0AAJ7TYB9_PETMA</name>
<evidence type="ECO:0000313" key="20">
    <source>
        <dbReference type="Proteomes" id="UP001318040"/>
    </source>
</evidence>
<keyword evidence="10 16" id="KW-1015">Disulfide bond</keyword>
<dbReference type="Proteomes" id="UP001318040">
    <property type="component" value="Chromosome 41"/>
</dbReference>
<proteinExistence type="predicted"/>
<dbReference type="InterPro" id="IPR000488">
    <property type="entry name" value="Death_dom"/>
</dbReference>
<dbReference type="Pfam" id="PF00531">
    <property type="entry name" value="Death"/>
    <property type="match status" value="1"/>
</dbReference>
<evidence type="ECO:0000313" key="21">
    <source>
        <dbReference type="RefSeq" id="XP_032824943.1"/>
    </source>
</evidence>
<dbReference type="AlphaFoldDB" id="A0AAJ7TYB9"/>
<dbReference type="SMART" id="SM00208">
    <property type="entry name" value="TNFR"/>
    <property type="match status" value="4"/>
</dbReference>
<evidence type="ECO:0000256" key="14">
    <source>
        <dbReference type="ARBA" id="ARBA00032338"/>
    </source>
</evidence>
<feature type="disulfide bond" evidence="16">
    <location>
        <begin position="81"/>
        <end position="96"/>
    </location>
</feature>
<feature type="domain" description="TNFR-Cys" evidence="19">
    <location>
        <begin position="164"/>
        <end position="201"/>
    </location>
</feature>
<dbReference type="CDD" id="cd00185">
    <property type="entry name" value="TNFRSF"/>
    <property type="match status" value="1"/>
</dbReference>
<evidence type="ECO:0000256" key="8">
    <source>
        <dbReference type="ARBA" id="ARBA00022860"/>
    </source>
</evidence>
<gene>
    <name evidence="21" type="primary">LOC116950897</name>
</gene>
<evidence type="ECO:0000256" key="2">
    <source>
        <dbReference type="ARBA" id="ARBA00004285"/>
    </source>
</evidence>
<evidence type="ECO:0000256" key="15">
    <source>
        <dbReference type="ARBA" id="ARBA00032502"/>
    </source>
</evidence>
<keyword evidence="17" id="KW-0472">Membrane</keyword>
<dbReference type="RefSeq" id="XP_032824943.1">
    <property type="nucleotide sequence ID" value="XM_032969052.1"/>
</dbReference>
<evidence type="ECO:0000256" key="1">
    <source>
        <dbReference type="ARBA" id="ARBA00004251"/>
    </source>
</evidence>
<feature type="disulfide bond" evidence="16">
    <location>
        <begin position="141"/>
        <end position="154"/>
    </location>
</feature>
<dbReference type="GO" id="GO:0032872">
    <property type="term" value="P:regulation of stress-activated MAPK cascade"/>
    <property type="evidence" value="ECO:0007669"/>
    <property type="project" value="TreeGrafter"/>
</dbReference>
<keyword evidence="20" id="KW-1185">Reference proteome</keyword>
<evidence type="ECO:0000256" key="10">
    <source>
        <dbReference type="ARBA" id="ARBA00023157"/>
    </source>
</evidence>
<feature type="domain" description="TNFR-Cys" evidence="19">
    <location>
        <begin position="123"/>
        <end position="162"/>
    </location>
</feature>
<keyword evidence="6" id="KW-0732">Signal</keyword>